<dbReference type="SUPFAM" id="SSF56784">
    <property type="entry name" value="HAD-like"/>
    <property type="match status" value="1"/>
</dbReference>
<gene>
    <name evidence="9" type="primary">yloB</name>
    <name evidence="9" type="ORF">NCTC10181_00831</name>
</gene>
<dbReference type="GO" id="GO:0016887">
    <property type="term" value="F:ATP hydrolysis activity"/>
    <property type="evidence" value="ECO:0007669"/>
    <property type="project" value="InterPro"/>
</dbReference>
<feature type="transmembrane region" description="Helical" evidence="7">
    <location>
        <begin position="257"/>
        <end position="278"/>
    </location>
</feature>
<evidence type="ECO:0000256" key="2">
    <source>
        <dbReference type="ARBA" id="ARBA00022692"/>
    </source>
</evidence>
<proteinExistence type="predicted"/>
<keyword evidence="9" id="KW-0378">Hydrolase</keyword>
<reference evidence="9 10" key="1">
    <citation type="submission" date="2019-01" db="EMBL/GenBank/DDBJ databases">
        <authorList>
            <consortium name="Pathogen Informatics"/>
        </authorList>
    </citation>
    <scope>NUCLEOTIDE SEQUENCE [LARGE SCALE GENOMIC DNA]</scope>
    <source>
        <strain evidence="9 10">NCTC10181</strain>
    </source>
</reference>
<dbReference type="AlphaFoldDB" id="A0A449B2X8"/>
<evidence type="ECO:0000256" key="7">
    <source>
        <dbReference type="SAM" id="Phobius"/>
    </source>
</evidence>
<dbReference type="PANTHER" id="PTHR24093">
    <property type="entry name" value="CATION TRANSPORTING ATPASE"/>
    <property type="match status" value="1"/>
</dbReference>
<dbReference type="Gene3D" id="3.40.50.1000">
    <property type="entry name" value="HAD superfamily/HAD-like"/>
    <property type="match status" value="1"/>
</dbReference>
<feature type="transmembrane region" description="Helical" evidence="7">
    <location>
        <begin position="189"/>
        <end position="212"/>
    </location>
</feature>
<dbReference type="GO" id="GO:0005524">
    <property type="term" value="F:ATP binding"/>
    <property type="evidence" value="ECO:0007669"/>
    <property type="project" value="InterPro"/>
</dbReference>
<evidence type="ECO:0000256" key="4">
    <source>
        <dbReference type="ARBA" id="ARBA00022842"/>
    </source>
</evidence>
<dbReference type="Pfam" id="PF00689">
    <property type="entry name" value="Cation_ATPase_C"/>
    <property type="match status" value="1"/>
</dbReference>
<protein>
    <submittedName>
        <fullName evidence="9">Calcium-transporting ATPase</fullName>
        <ecNumber evidence="9">3.6.3.8</ecNumber>
    </submittedName>
</protein>
<evidence type="ECO:0000313" key="10">
    <source>
        <dbReference type="Proteomes" id="UP000290985"/>
    </source>
</evidence>
<dbReference type="PRINTS" id="PR00120">
    <property type="entry name" value="HATPASE"/>
</dbReference>
<feature type="transmembrane region" description="Helical" evidence="7">
    <location>
        <begin position="101"/>
        <end position="126"/>
    </location>
</feature>
<dbReference type="InterPro" id="IPR023298">
    <property type="entry name" value="ATPase_P-typ_TM_dom_sf"/>
</dbReference>
<feature type="domain" description="Cation-transporting P-type ATPase C-terminal" evidence="8">
    <location>
        <begin position="137"/>
        <end position="320"/>
    </location>
</feature>
<dbReference type="GO" id="GO:0046872">
    <property type="term" value="F:metal ion binding"/>
    <property type="evidence" value="ECO:0007669"/>
    <property type="project" value="UniProtKB-KW"/>
</dbReference>
<dbReference type="PRINTS" id="PR00119">
    <property type="entry name" value="CATATPASE"/>
</dbReference>
<dbReference type="EMBL" id="LR215036">
    <property type="protein sequence ID" value="VEU74957.1"/>
    <property type="molecule type" value="Genomic_DNA"/>
</dbReference>
<dbReference type="InterPro" id="IPR001757">
    <property type="entry name" value="P_typ_ATPase"/>
</dbReference>
<feature type="transmembrane region" description="Helical" evidence="7">
    <location>
        <begin position="298"/>
        <end position="317"/>
    </location>
</feature>
<keyword evidence="6 7" id="KW-0472">Membrane</keyword>
<feature type="transmembrane region" description="Helical" evidence="7">
    <location>
        <begin position="224"/>
        <end position="245"/>
    </location>
</feature>
<dbReference type="InterPro" id="IPR023214">
    <property type="entry name" value="HAD_sf"/>
</dbReference>
<name>A0A449B2X8_9BACT</name>
<evidence type="ECO:0000313" key="9">
    <source>
        <dbReference type="EMBL" id="VEU74957.1"/>
    </source>
</evidence>
<dbReference type="RefSeq" id="WP_235666105.1">
    <property type="nucleotide sequence ID" value="NZ_LR215036.1"/>
</dbReference>
<evidence type="ECO:0000256" key="5">
    <source>
        <dbReference type="ARBA" id="ARBA00022989"/>
    </source>
</evidence>
<dbReference type="PANTHER" id="PTHR24093:SF506">
    <property type="entry name" value="CATION-TRANSPORTING ATPASE PMA1"/>
    <property type="match status" value="1"/>
</dbReference>
<dbReference type="SUPFAM" id="SSF81665">
    <property type="entry name" value="Calcium ATPase, transmembrane domain M"/>
    <property type="match status" value="1"/>
</dbReference>
<keyword evidence="4" id="KW-0460">Magnesium</keyword>
<organism evidence="9 10">
    <name type="scientific">Mycoplasmopsis citelli</name>
    <dbReference type="NCBI Taxonomy" id="171281"/>
    <lineage>
        <taxon>Bacteria</taxon>
        <taxon>Bacillati</taxon>
        <taxon>Mycoplasmatota</taxon>
        <taxon>Mycoplasmoidales</taxon>
        <taxon>Metamycoplasmataceae</taxon>
        <taxon>Mycoplasmopsis</taxon>
    </lineage>
</organism>
<comment type="subcellular location">
    <subcellularLocation>
        <location evidence="1">Membrane</location>
    </subcellularLocation>
</comment>
<evidence type="ECO:0000256" key="1">
    <source>
        <dbReference type="ARBA" id="ARBA00004370"/>
    </source>
</evidence>
<accession>A0A449B2X8</accession>
<dbReference type="InterPro" id="IPR036412">
    <property type="entry name" value="HAD-like_sf"/>
</dbReference>
<sequence>MSDEELRNNVHLISVYARVNPLDKLRIVKAWQHHDKVVAMTGDGVNDAPALKAAEVGCAMGITGTEVSKQAADIILTDDNFNTIVNAVKSGRETYKKVKTVILNLLISSVTEIIIMLIGLFLFRFIFQKSIGNAEFVVLSASQLLWVNLLTHGLPAIALGMTPSGIDVMKEKPINKQDSVFASGMGKKLLIHSAVLSFFALLAYLIVGVIAQGLNVTGEEFVKVTSTACFVSLGIGSSLNSMNLMSSKSIFQSSPKVFYLVYIACSFSLICVLTSAYIPGFSEVFKNVPISIYNKSSAFWIIPIFFGFGLIAYSEIVKVLNLRVFKREFLI</sequence>
<evidence type="ECO:0000256" key="6">
    <source>
        <dbReference type="ARBA" id="ARBA00023136"/>
    </source>
</evidence>
<dbReference type="GO" id="GO:0005388">
    <property type="term" value="F:P-type calcium transporter activity"/>
    <property type="evidence" value="ECO:0007669"/>
    <property type="project" value="TreeGrafter"/>
</dbReference>
<dbReference type="Gene3D" id="1.20.1110.10">
    <property type="entry name" value="Calcium-transporting ATPase, transmembrane domain"/>
    <property type="match status" value="1"/>
</dbReference>
<dbReference type="EC" id="3.6.3.8" evidence="9"/>
<keyword evidence="5 7" id="KW-1133">Transmembrane helix</keyword>
<dbReference type="Proteomes" id="UP000290985">
    <property type="component" value="Chromosome"/>
</dbReference>
<evidence type="ECO:0000256" key="3">
    <source>
        <dbReference type="ARBA" id="ARBA00022723"/>
    </source>
</evidence>
<keyword evidence="10" id="KW-1185">Reference proteome</keyword>
<dbReference type="KEGG" id="mcit:NCTC10181_00831"/>
<dbReference type="GO" id="GO:0005886">
    <property type="term" value="C:plasma membrane"/>
    <property type="evidence" value="ECO:0007669"/>
    <property type="project" value="TreeGrafter"/>
</dbReference>
<dbReference type="NCBIfam" id="TIGR01494">
    <property type="entry name" value="ATPase_P-type"/>
    <property type="match status" value="1"/>
</dbReference>
<keyword evidence="3" id="KW-0479">Metal-binding</keyword>
<dbReference type="InterPro" id="IPR006068">
    <property type="entry name" value="ATPase_P-typ_cation-transptr_C"/>
</dbReference>
<evidence type="ECO:0000259" key="8">
    <source>
        <dbReference type="Pfam" id="PF00689"/>
    </source>
</evidence>
<keyword evidence="2 7" id="KW-0812">Transmembrane</keyword>
<feature type="transmembrane region" description="Helical" evidence="7">
    <location>
        <begin position="146"/>
        <end position="168"/>
    </location>
</feature>
<dbReference type="Pfam" id="PF08282">
    <property type="entry name" value="Hydrolase_3"/>
    <property type="match status" value="1"/>
</dbReference>